<organism evidence="3 4">
    <name type="scientific">Sporosarcina globispora</name>
    <name type="common">Bacillus globisporus</name>
    <dbReference type="NCBI Taxonomy" id="1459"/>
    <lineage>
        <taxon>Bacteria</taxon>
        <taxon>Bacillati</taxon>
        <taxon>Bacillota</taxon>
        <taxon>Bacilli</taxon>
        <taxon>Bacillales</taxon>
        <taxon>Caryophanaceae</taxon>
        <taxon>Sporosarcina</taxon>
    </lineage>
</organism>
<dbReference type="Proteomes" id="UP000037109">
    <property type="component" value="Unassembled WGS sequence"/>
</dbReference>
<comment type="caution">
    <text evidence="3">The sequence shown here is derived from an EMBL/GenBank/DDBJ whole genome shotgun (WGS) entry which is preliminary data.</text>
</comment>
<proteinExistence type="predicted"/>
<dbReference type="GO" id="GO:0016209">
    <property type="term" value="F:antioxidant activity"/>
    <property type="evidence" value="ECO:0007669"/>
    <property type="project" value="InterPro"/>
</dbReference>
<accession>A0A0M0GCE8</accession>
<evidence type="ECO:0000259" key="2">
    <source>
        <dbReference type="PROSITE" id="PS51352"/>
    </source>
</evidence>
<dbReference type="AlphaFoldDB" id="A0A0M0GCE8"/>
<dbReference type="SUPFAM" id="SSF52833">
    <property type="entry name" value="Thioredoxin-like"/>
    <property type="match status" value="1"/>
</dbReference>
<keyword evidence="1" id="KW-1015">Disulfide bond</keyword>
<feature type="domain" description="Thioredoxin" evidence="2">
    <location>
        <begin position="51"/>
        <end position="191"/>
    </location>
</feature>
<dbReference type="PANTHER" id="PTHR42852">
    <property type="entry name" value="THIOL:DISULFIDE INTERCHANGE PROTEIN DSBE"/>
    <property type="match status" value="1"/>
</dbReference>
<evidence type="ECO:0000256" key="1">
    <source>
        <dbReference type="ARBA" id="ARBA00023157"/>
    </source>
</evidence>
<keyword evidence="4" id="KW-1185">Reference proteome</keyword>
<dbReference type="OrthoDB" id="25753at2"/>
<name>A0A0M0GCE8_SPOGL</name>
<evidence type="ECO:0000313" key="4">
    <source>
        <dbReference type="Proteomes" id="UP000037109"/>
    </source>
</evidence>
<sequence length="191" mass="21565">MKKFLLAAAIIVLLLFIVDKTILKEKGVVEQAGQMQKYDKIEDPENLPVGLEKGNLAPDFELTDMEGDTVKLSDYRGKAVLLNFWASWCPPCRAEMPHMEKLFNKYKDENFDILAVNLTNTEKNSGDAEKFVKELGLTFSIPMDVKGAVGADYNIMAYPTSYFIDSDGVIREKVLGALNEEYMEKEIKKLP</sequence>
<evidence type="ECO:0000313" key="3">
    <source>
        <dbReference type="EMBL" id="KON87580.1"/>
    </source>
</evidence>
<dbReference type="PATRIC" id="fig|1459.3.peg.2712"/>
<dbReference type="InterPro" id="IPR050553">
    <property type="entry name" value="Thioredoxin_ResA/DsbE_sf"/>
</dbReference>
<dbReference type="EMBL" id="LGUF01000007">
    <property type="protein sequence ID" value="KON87580.1"/>
    <property type="molecule type" value="Genomic_DNA"/>
</dbReference>
<reference evidence="4" key="1">
    <citation type="submission" date="2015-07" db="EMBL/GenBank/DDBJ databases">
        <title>Fjat-10036 dsm4.</title>
        <authorList>
            <person name="Liu B."/>
            <person name="Wang J."/>
            <person name="Zhu Y."/>
            <person name="Liu G."/>
            <person name="Chen Q."/>
            <person name="Chen Z."/>
            <person name="Lan J."/>
            <person name="Che J."/>
            <person name="Ge C."/>
            <person name="Shi H."/>
            <person name="Pan Z."/>
            <person name="Liu X."/>
        </authorList>
    </citation>
    <scope>NUCLEOTIDE SEQUENCE [LARGE SCALE GENOMIC DNA]</scope>
    <source>
        <strain evidence="4">DSM 4</strain>
    </source>
</reference>
<dbReference type="InterPro" id="IPR013766">
    <property type="entry name" value="Thioredoxin_domain"/>
</dbReference>
<protein>
    <submittedName>
        <fullName evidence="3">Thiol:disulfide interchange protein</fullName>
    </submittedName>
</protein>
<dbReference type="InterPro" id="IPR000866">
    <property type="entry name" value="AhpC/TSA"/>
</dbReference>
<dbReference type="RefSeq" id="WP_053434938.1">
    <property type="nucleotide sequence ID" value="NZ_LGUF01000007.1"/>
</dbReference>
<dbReference type="Gene3D" id="3.40.30.10">
    <property type="entry name" value="Glutaredoxin"/>
    <property type="match status" value="1"/>
</dbReference>
<dbReference type="CDD" id="cd02966">
    <property type="entry name" value="TlpA_like_family"/>
    <property type="match status" value="1"/>
</dbReference>
<gene>
    <name evidence="3" type="ORF">AF332_12560</name>
</gene>
<dbReference type="Pfam" id="PF00578">
    <property type="entry name" value="AhpC-TSA"/>
    <property type="match status" value="1"/>
</dbReference>
<dbReference type="InterPro" id="IPR017937">
    <property type="entry name" value="Thioredoxin_CS"/>
</dbReference>
<dbReference type="PROSITE" id="PS51352">
    <property type="entry name" value="THIOREDOXIN_2"/>
    <property type="match status" value="1"/>
</dbReference>
<dbReference type="InterPro" id="IPR036249">
    <property type="entry name" value="Thioredoxin-like_sf"/>
</dbReference>
<dbReference type="GO" id="GO:0016491">
    <property type="term" value="F:oxidoreductase activity"/>
    <property type="evidence" value="ECO:0007669"/>
    <property type="project" value="InterPro"/>
</dbReference>
<dbReference type="STRING" id="1459.AF332_12560"/>
<dbReference type="PROSITE" id="PS00194">
    <property type="entry name" value="THIOREDOXIN_1"/>
    <property type="match status" value="1"/>
</dbReference>
<dbReference type="PANTHER" id="PTHR42852:SF17">
    <property type="entry name" value="THIOREDOXIN-LIKE PROTEIN HI_1115"/>
    <property type="match status" value="1"/>
</dbReference>